<evidence type="ECO:0000313" key="1">
    <source>
        <dbReference type="EMBL" id="MEK7953266.1"/>
    </source>
</evidence>
<accession>A0ABU9B1N7</accession>
<dbReference type="PANTHER" id="PTHR46246:SF1">
    <property type="entry name" value="GUANOSINE-3',5'-BIS(DIPHOSPHATE) 3'-PYROPHOSPHOHYDROLASE MESH1"/>
    <property type="match status" value="1"/>
</dbReference>
<dbReference type="EMBL" id="JBBUKT010000010">
    <property type="protein sequence ID" value="MEK7953266.1"/>
    <property type="molecule type" value="Genomic_DNA"/>
</dbReference>
<protein>
    <submittedName>
        <fullName evidence="1">HD domain-containing protein</fullName>
    </submittedName>
</protein>
<sequence>MIESSHGSSEAGNSLWQQAAAMAAMAHLGQTSPGEDTPYFAHPSRVAMLVASQFRCFDPEVIAAAYLHDVFEKTSLTREAVALTLGGTVAGWVEWLSKSSKDEKETYWKRLSEAPWQARLIKMADALDHLHGPPEYRDSRLRAARRALKLATGDEAAIHRAAAILEAEIRHMEE</sequence>
<dbReference type="InterPro" id="IPR052194">
    <property type="entry name" value="MESH1"/>
</dbReference>
<dbReference type="Pfam" id="PF13328">
    <property type="entry name" value="HD_4"/>
    <property type="match status" value="1"/>
</dbReference>
<evidence type="ECO:0000313" key="2">
    <source>
        <dbReference type="Proteomes" id="UP001371305"/>
    </source>
</evidence>
<dbReference type="Gene3D" id="1.10.3210.10">
    <property type="entry name" value="Hypothetical protein af1432"/>
    <property type="match status" value="1"/>
</dbReference>
<keyword evidence="2" id="KW-1185">Reference proteome</keyword>
<comment type="caution">
    <text evidence="1">The sequence shown here is derived from an EMBL/GenBank/DDBJ whole genome shotgun (WGS) entry which is preliminary data.</text>
</comment>
<reference evidence="1 2" key="1">
    <citation type="submission" date="2024-04" db="EMBL/GenBank/DDBJ databases">
        <title>Luteolibacter sp. isolated from soil.</title>
        <authorList>
            <person name="An J."/>
        </authorList>
    </citation>
    <scope>NUCLEOTIDE SEQUENCE [LARGE SCALE GENOMIC DNA]</scope>
    <source>
        <strain evidence="1 2">Y139</strain>
    </source>
</reference>
<dbReference type="Proteomes" id="UP001371305">
    <property type="component" value="Unassembled WGS sequence"/>
</dbReference>
<name>A0ABU9B1N7_9BACT</name>
<proteinExistence type="predicted"/>
<dbReference type="SUPFAM" id="SSF109604">
    <property type="entry name" value="HD-domain/PDEase-like"/>
    <property type="match status" value="1"/>
</dbReference>
<gene>
    <name evidence="1" type="ORF">WKV53_22320</name>
</gene>
<organism evidence="1 2">
    <name type="scientific">Luteolibacter soli</name>
    <dbReference type="NCBI Taxonomy" id="3135280"/>
    <lineage>
        <taxon>Bacteria</taxon>
        <taxon>Pseudomonadati</taxon>
        <taxon>Verrucomicrobiota</taxon>
        <taxon>Verrucomicrobiia</taxon>
        <taxon>Verrucomicrobiales</taxon>
        <taxon>Verrucomicrobiaceae</taxon>
        <taxon>Luteolibacter</taxon>
    </lineage>
</organism>
<dbReference type="RefSeq" id="WP_341407030.1">
    <property type="nucleotide sequence ID" value="NZ_JBBUKT010000010.1"/>
</dbReference>
<dbReference type="PANTHER" id="PTHR46246">
    <property type="entry name" value="GUANOSINE-3',5'-BIS(DIPHOSPHATE) 3'-PYROPHOSPHOHYDROLASE MESH1"/>
    <property type="match status" value="1"/>
</dbReference>